<dbReference type="Proteomes" id="UP000578531">
    <property type="component" value="Unassembled WGS sequence"/>
</dbReference>
<comment type="caution">
    <text evidence="2">The sequence shown here is derived from an EMBL/GenBank/DDBJ whole genome shotgun (WGS) entry which is preliminary data.</text>
</comment>
<dbReference type="EMBL" id="JACCJC010000038">
    <property type="protein sequence ID" value="KAF6233404.1"/>
    <property type="molecule type" value="Genomic_DNA"/>
</dbReference>
<feature type="chain" id="PRO_5034261472" evidence="1">
    <location>
        <begin position="26"/>
        <end position="130"/>
    </location>
</feature>
<reference evidence="2 3" key="1">
    <citation type="journal article" date="2020" name="Genomics">
        <title>Complete, high-quality genomes from long-read metagenomic sequencing of two wolf lichen thalli reveals enigmatic genome architecture.</title>
        <authorList>
            <person name="McKenzie S.K."/>
            <person name="Walston R.F."/>
            <person name="Allen J.L."/>
        </authorList>
    </citation>
    <scope>NUCLEOTIDE SEQUENCE [LARGE SCALE GENOMIC DNA]</scope>
    <source>
        <strain evidence="2">WasteWater2</strain>
    </source>
</reference>
<dbReference type="GeneID" id="59289992"/>
<dbReference type="RefSeq" id="XP_037162822.1">
    <property type="nucleotide sequence ID" value="XM_037310236.1"/>
</dbReference>
<dbReference type="AlphaFoldDB" id="A0A8H6FRQ8"/>
<accession>A0A8H6FRQ8</accession>
<keyword evidence="3" id="KW-1185">Reference proteome</keyword>
<gene>
    <name evidence="2" type="ORF">HO173_008336</name>
</gene>
<evidence type="ECO:0000313" key="3">
    <source>
        <dbReference type="Proteomes" id="UP000578531"/>
    </source>
</evidence>
<sequence>MNGSSFVALYGLIVVGISLHGRVGADKVVVASVLTWAHMERDGGFPRCPNMTAATFTDFSGLGKTEAMADIVLNFDYVQWKLNGKEVRLPVQVNILGNATLELESREKQNPFGEHMVHEKLGAHGELLCV</sequence>
<feature type="signal peptide" evidence="1">
    <location>
        <begin position="1"/>
        <end position="25"/>
    </location>
</feature>
<proteinExistence type="predicted"/>
<organism evidence="2 3">
    <name type="scientific">Letharia columbiana</name>
    <dbReference type="NCBI Taxonomy" id="112416"/>
    <lineage>
        <taxon>Eukaryota</taxon>
        <taxon>Fungi</taxon>
        <taxon>Dikarya</taxon>
        <taxon>Ascomycota</taxon>
        <taxon>Pezizomycotina</taxon>
        <taxon>Lecanoromycetes</taxon>
        <taxon>OSLEUM clade</taxon>
        <taxon>Lecanoromycetidae</taxon>
        <taxon>Lecanorales</taxon>
        <taxon>Lecanorineae</taxon>
        <taxon>Parmeliaceae</taxon>
        <taxon>Letharia</taxon>
    </lineage>
</organism>
<keyword evidence="1" id="KW-0732">Signal</keyword>
<evidence type="ECO:0000256" key="1">
    <source>
        <dbReference type="SAM" id="SignalP"/>
    </source>
</evidence>
<evidence type="ECO:0000313" key="2">
    <source>
        <dbReference type="EMBL" id="KAF6233404.1"/>
    </source>
</evidence>
<name>A0A8H6FRQ8_9LECA</name>
<protein>
    <submittedName>
        <fullName evidence="2">Uncharacterized protein</fullName>
    </submittedName>
</protein>